<dbReference type="AlphaFoldDB" id="A0A2S9RSZ2"/>
<gene>
    <name evidence="1" type="ORF">BV102_00566</name>
</gene>
<name>A0A2S9RSZ2_HAEIF</name>
<dbReference type="EMBL" id="NEBY01000016">
    <property type="protein sequence ID" value="PRJ68064.1"/>
    <property type="molecule type" value="Genomic_DNA"/>
</dbReference>
<dbReference type="InterPro" id="IPR025157">
    <property type="entry name" value="Hemagglutinin_rpt"/>
</dbReference>
<protein>
    <submittedName>
        <fullName evidence="1">Uncharacterized protein</fullName>
    </submittedName>
</protein>
<proteinExistence type="predicted"/>
<evidence type="ECO:0000313" key="1">
    <source>
        <dbReference type="EMBL" id="PRJ68064.1"/>
    </source>
</evidence>
<comment type="caution">
    <text evidence="1">The sequence shown here is derived from an EMBL/GenBank/DDBJ whole genome shotgun (WGS) entry which is preliminary data.</text>
</comment>
<reference evidence="1 2" key="1">
    <citation type="submission" date="2017-04" db="EMBL/GenBank/DDBJ databases">
        <title>Haemophilus influenzae in COPD genome sequencing project.</title>
        <authorList>
            <person name="Murphy T.F."/>
            <person name="Kong Y."/>
            <person name="Nadendla S."/>
            <person name="Tettelin H."/>
            <person name="Pettigrew M."/>
        </authorList>
    </citation>
    <scope>NUCLEOTIDE SEQUENCE [LARGE SCALE GENOMIC DNA]</scope>
    <source>
        <strain evidence="1 2">56P127H1</strain>
    </source>
</reference>
<dbReference type="Proteomes" id="UP000238532">
    <property type="component" value="Unassembled WGS sequence"/>
</dbReference>
<sequence>MKDVKEWETAAKSQVNAGGKVNIVATGAGKDSNINIKGSDISGKQGTSLIADNQVNIKATEQNHQERSTNKSSGFNAGVAIKVGSGVAAGITVGGNYGKGYGNGDETTYVASHVGDSQSKTIIHAGGDANIIGSQVKGKRVEVRAENLTIESLQDTARYEGKQESVSGQVTVGYGFSASGNYNRSKVNSNYASVKTQAGVLAGDEGFDIDVKKHEELTGGLVTSTEKAEVEGKNRFETGTLMARDIENHSSVSGKGFGFGGGFSVSGGGAPKDLGGVKLQEVGKNHQDGSSKVEFSGIAGIANQGNWGIAKGLATGALGYLSRNSSENGVMSSSINTKNMTIQNEEAQRALGLSSEEIIARVNKDNIHQSLNKPNVEQFKADLERDLAVSKAFVDNINQVGDEIYYKIEKNEGNILVKEAKKVDCESIECITYHELDVNNLDVPKTKEEAEKLARMYAHGIFNKNDEDRLKGAIQYGGKDYLNNNVLVVRKPYSSMIAEATFTVFERFRAGVDMPSIFGASNASREQAKVWDLLEQYNRENPTNKVDLKHLAHSLGVSSTKNAMNWADYKGMMFEYTHLDANTVGTSYPMRNSTIGGELSMGIYDQGYTEKASELFKEGKVTYAVAPRDFVGTGLGLPWIPGAFSLGIGNTNTTGSNAKGVPLWGILAGDHTKAYYKDLDVINFFYSSTKDDGKTRNEIIRYQEKIWEKIGPKTKMFYFKNSEIE</sequence>
<evidence type="ECO:0000313" key="2">
    <source>
        <dbReference type="Proteomes" id="UP000238532"/>
    </source>
</evidence>
<organism evidence="1 2">
    <name type="scientific">Haemophilus influenzae</name>
    <dbReference type="NCBI Taxonomy" id="727"/>
    <lineage>
        <taxon>Bacteria</taxon>
        <taxon>Pseudomonadati</taxon>
        <taxon>Pseudomonadota</taxon>
        <taxon>Gammaproteobacteria</taxon>
        <taxon>Pasteurellales</taxon>
        <taxon>Pasteurellaceae</taxon>
        <taxon>Haemophilus</taxon>
    </lineage>
</organism>
<accession>A0A2S9RSZ2</accession>
<dbReference type="RefSeq" id="WP_105875310.1">
    <property type="nucleotide sequence ID" value="NZ_CP135761.1"/>
</dbReference>
<dbReference type="GO" id="GO:0003824">
    <property type="term" value="F:catalytic activity"/>
    <property type="evidence" value="ECO:0007669"/>
    <property type="project" value="UniProtKB-ARBA"/>
</dbReference>
<dbReference type="Pfam" id="PF13332">
    <property type="entry name" value="Fil_haemagg_2"/>
    <property type="match status" value="1"/>
</dbReference>